<dbReference type="Pfam" id="PF07690">
    <property type="entry name" value="MFS_1"/>
    <property type="match status" value="1"/>
</dbReference>
<dbReference type="EMBL" id="BAABCN010000002">
    <property type="protein sequence ID" value="GAA3860979.1"/>
    <property type="molecule type" value="Genomic_DNA"/>
</dbReference>
<feature type="transmembrane region" description="Helical" evidence="6">
    <location>
        <begin position="347"/>
        <end position="368"/>
    </location>
</feature>
<comment type="subcellular location">
    <subcellularLocation>
        <location evidence="1">Cell membrane</location>
        <topology evidence="1">Multi-pass membrane protein</topology>
    </subcellularLocation>
</comment>
<keyword evidence="4 6" id="KW-1133">Transmembrane helix</keyword>
<proteinExistence type="predicted"/>
<dbReference type="InterPro" id="IPR036259">
    <property type="entry name" value="MFS_trans_sf"/>
</dbReference>
<feature type="transmembrane region" description="Helical" evidence="6">
    <location>
        <begin position="445"/>
        <end position="467"/>
    </location>
</feature>
<keyword evidence="2" id="KW-0813">Transport</keyword>
<feature type="transmembrane region" description="Helical" evidence="6">
    <location>
        <begin position="116"/>
        <end position="141"/>
    </location>
</feature>
<evidence type="ECO:0000256" key="3">
    <source>
        <dbReference type="ARBA" id="ARBA00022692"/>
    </source>
</evidence>
<keyword evidence="3 6" id="KW-0812">Transmembrane</keyword>
<dbReference type="Gene3D" id="1.20.1250.20">
    <property type="entry name" value="MFS general substrate transporter like domains"/>
    <property type="match status" value="1"/>
</dbReference>
<evidence type="ECO:0000259" key="7">
    <source>
        <dbReference type="PROSITE" id="PS50850"/>
    </source>
</evidence>
<dbReference type="Gene3D" id="1.20.1720.10">
    <property type="entry name" value="Multidrug resistance protein D"/>
    <property type="match status" value="1"/>
</dbReference>
<feature type="transmembrane region" description="Helical" evidence="6">
    <location>
        <begin position="317"/>
        <end position="335"/>
    </location>
</feature>
<evidence type="ECO:0000256" key="4">
    <source>
        <dbReference type="ARBA" id="ARBA00022989"/>
    </source>
</evidence>
<name>A0ABP7K031_9MICO</name>
<dbReference type="PROSITE" id="PS50850">
    <property type="entry name" value="MFS"/>
    <property type="match status" value="1"/>
</dbReference>
<comment type="caution">
    <text evidence="8">The sequence shown here is derived from an EMBL/GenBank/DDBJ whole genome shotgun (WGS) entry which is preliminary data.</text>
</comment>
<dbReference type="Proteomes" id="UP001501803">
    <property type="component" value="Unassembled WGS sequence"/>
</dbReference>
<feature type="transmembrane region" description="Helical" evidence="6">
    <location>
        <begin position="213"/>
        <end position="233"/>
    </location>
</feature>
<evidence type="ECO:0000313" key="8">
    <source>
        <dbReference type="EMBL" id="GAA3860979.1"/>
    </source>
</evidence>
<feature type="transmembrane region" description="Helical" evidence="6">
    <location>
        <begin position="180"/>
        <end position="201"/>
    </location>
</feature>
<dbReference type="InterPro" id="IPR020846">
    <property type="entry name" value="MFS_dom"/>
</dbReference>
<protein>
    <submittedName>
        <fullName evidence="8">MFS transporter</fullName>
    </submittedName>
</protein>
<dbReference type="RefSeq" id="WP_345061344.1">
    <property type="nucleotide sequence ID" value="NZ_BAABCN010000002.1"/>
</dbReference>
<feature type="transmembrane region" description="Helical" evidence="6">
    <location>
        <begin position="153"/>
        <end position="174"/>
    </location>
</feature>
<feature type="transmembrane region" description="Helical" evidence="6">
    <location>
        <begin position="62"/>
        <end position="80"/>
    </location>
</feature>
<dbReference type="PANTHER" id="PTHR42718">
    <property type="entry name" value="MAJOR FACILITATOR SUPERFAMILY MULTIDRUG TRANSPORTER MFSC"/>
    <property type="match status" value="1"/>
</dbReference>
<dbReference type="SUPFAM" id="SSF103473">
    <property type="entry name" value="MFS general substrate transporter"/>
    <property type="match status" value="1"/>
</dbReference>
<keyword evidence="5 6" id="KW-0472">Membrane</keyword>
<organism evidence="8 9">
    <name type="scientific">Leifsonia kafniensis</name>
    <dbReference type="NCBI Taxonomy" id="475957"/>
    <lineage>
        <taxon>Bacteria</taxon>
        <taxon>Bacillati</taxon>
        <taxon>Actinomycetota</taxon>
        <taxon>Actinomycetes</taxon>
        <taxon>Micrococcales</taxon>
        <taxon>Microbacteriaceae</taxon>
        <taxon>Leifsonia</taxon>
    </lineage>
</organism>
<feature type="domain" description="Major facilitator superfamily (MFS) profile" evidence="7">
    <location>
        <begin position="22"/>
        <end position="471"/>
    </location>
</feature>
<feature type="transmembrane region" description="Helical" evidence="6">
    <location>
        <begin position="283"/>
        <end position="305"/>
    </location>
</feature>
<feature type="transmembrane region" description="Helical" evidence="6">
    <location>
        <begin position="22"/>
        <end position="50"/>
    </location>
</feature>
<evidence type="ECO:0000256" key="2">
    <source>
        <dbReference type="ARBA" id="ARBA00022448"/>
    </source>
</evidence>
<feature type="transmembrane region" description="Helical" evidence="6">
    <location>
        <begin position="374"/>
        <end position="397"/>
    </location>
</feature>
<feature type="transmembrane region" description="Helical" evidence="6">
    <location>
        <begin position="418"/>
        <end position="439"/>
    </location>
</feature>
<feature type="transmembrane region" description="Helical" evidence="6">
    <location>
        <begin position="239"/>
        <end position="262"/>
    </location>
</feature>
<evidence type="ECO:0000256" key="1">
    <source>
        <dbReference type="ARBA" id="ARBA00004651"/>
    </source>
</evidence>
<keyword evidence="9" id="KW-1185">Reference proteome</keyword>
<evidence type="ECO:0000256" key="5">
    <source>
        <dbReference type="ARBA" id="ARBA00023136"/>
    </source>
</evidence>
<feature type="transmembrane region" description="Helical" evidence="6">
    <location>
        <begin position="87"/>
        <end position="110"/>
    </location>
</feature>
<reference evidence="9" key="1">
    <citation type="journal article" date="2019" name="Int. J. Syst. Evol. Microbiol.">
        <title>The Global Catalogue of Microorganisms (GCM) 10K type strain sequencing project: providing services to taxonomists for standard genome sequencing and annotation.</title>
        <authorList>
            <consortium name="The Broad Institute Genomics Platform"/>
            <consortium name="The Broad Institute Genome Sequencing Center for Infectious Disease"/>
            <person name="Wu L."/>
            <person name="Ma J."/>
        </authorList>
    </citation>
    <scope>NUCLEOTIDE SEQUENCE [LARGE SCALE GENOMIC DNA]</scope>
    <source>
        <strain evidence="9">JCM 17021</strain>
    </source>
</reference>
<gene>
    <name evidence="8" type="ORF">GCM10022381_01690</name>
</gene>
<sequence>MTRTLLEASPAHDSSTGGIRRLVALATIGIFVTYLPINAVGGALSTIAVATGATPTDLQWTTGAYVILMAISVLPAGLYGERYGRRLIYTLGLAFTVLGSATAFVASLFANGSIPLLWIGQGVAGIGAGLLIPTTLALIAVAEPDPRRRGRHIAMWATGTVAGLAVGPVLSGVILEFAGWGWIFLPVTVLAAATMIVARFMLPETPSFPERGLDWPGQISVSLAIALIVFGVIEGGASGWLSLPALIGLGGGAVSLIVFISVELRTQTPVVPLGMFRLRGFSAATLSAVVTLFSIVGTMFVLSIFLGQDQGLNALEIGMRVVFVPGVAALFNPIVGRLMRHVQPLHLLCAGLATAIAGMVAISGVTTTTTFADLAWRLALFGLSNALMLTSLTVVAVNSVPGHQAGAAAATSAALRQLGGALGPAILGTVYFSVMQAGGTAESGLSAAALTTAAVLAVALAACLAVAAQSLSSSRAEGAVPRSARPNLLSGVR</sequence>
<accession>A0ABP7K031</accession>
<evidence type="ECO:0000256" key="6">
    <source>
        <dbReference type="SAM" id="Phobius"/>
    </source>
</evidence>
<dbReference type="PANTHER" id="PTHR42718:SF9">
    <property type="entry name" value="MAJOR FACILITATOR SUPERFAMILY MULTIDRUG TRANSPORTER MFSC"/>
    <property type="match status" value="1"/>
</dbReference>
<dbReference type="InterPro" id="IPR011701">
    <property type="entry name" value="MFS"/>
</dbReference>
<evidence type="ECO:0000313" key="9">
    <source>
        <dbReference type="Proteomes" id="UP001501803"/>
    </source>
</evidence>